<dbReference type="InterPro" id="IPR001254">
    <property type="entry name" value="Trypsin_dom"/>
</dbReference>
<dbReference type="OMA" id="KNDANTR"/>
<dbReference type="FunFam" id="2.40.10.10:FF:000068">
    <property type="entry name" value="transmembrane protease serine 2"/>
    <property type="match status" value="1"/>
</dbReference>
<name>A0A182YCG0_ANOST</name>
<dbReference type="PROSITE" id="PS50240">
    <property type="entry name" value="TRYPSIN_DOM"/>
    <property type="match status" value="2"/>
</dbReference>
<evidence type="ECO:0000256" key="1">
    <source>
        <dbReference type="ARBA" id="ARBA00023157"/>
    </source>
</evidence>
<evidence type="ECO:0000313" key="4">
    <source>
        <dbReference type="EnsemblMetazoa" id="ASTEI06146-PA"/>
    </source>
</evidence>
<proteinExistence type="inferred from homology"/>
<dbReference type="AlphaFoldDB" id="A0A182YCG0"/>
<dbReference type="PANTHER" id="PTHR24260:SF147">
    <property type="entry name" value="EG:BACR7A4.3 PROTEIN-RELATED"/>
    <property type="match status" value="1"/>
</dbReference>
<feature type="domain" description="Peptidase S1" evidence="3">
    <location>
        <begin position="524"/>
        <end position="782"/>
    </location>
</feature>
<evidence type="ECO:0000256" key="2">
    <source>
        <dbReference type="ARBA" id="ARBA00024195"/>
    </source>
</evidence>
<feature type="domain" description="Peptidase S1" evidence="3">
    <location>
        <begin position="36"/>
        <end position="450"/>
    </location>
</feature>
<dbReference type="SMART" id="SM00020">
    <property type="entry name" value="Tryp_SPc"/>
    <property type="match status" value="1"/>
</dbReference>
<dbReference type="PROSITE" id="PS00134">
    <property type="entry name" value="TRYPSIN_HIS"/>
    <property type="match status" value="1"/>
</dbReference>
<dbReference type="InterPro" id="IPR018114">
    <property type="entry name" value="TRYPSIN_HIS"/>
</dbReference>
<dbReference type="VEuPathDB" id="VectorBase:ASTE001594"/>
<dbReference type="PANTHER" id="PTHR24260">
    <property type="match status" value="1"/>
</dbReference>
<dbReference type="Pfam" id="PF00089">
    <property type="entry name" value="Trypsin"/>
    <property type="match status" value="3"/>
</dbReference>
<dbReference type="CDD" id="cd00190">
    <property type="entry name" value="Tryp_SPc"/>
    <property type="match status" value="1"/>
</dbReference>
<dbReference type="VEuPathDB" id="VectorBase:ASTEI20_039646"/>
<sequence>MKNDANTRVAEYLKKKSFADCSTRFYREIVWSLALPVAGWPVRLREFAHIAAIGWTAGSSRRWLCAGSLIWENFILTAAHCAADENNIPPDTARFGDINIISDDDDDFAQELKIIDIIRHPKHRFSSNYYDIALMKLERNVVVTDTVAPTCLWLDDEVRFPKLLAAGWGRTGYGEEQTDILLKVELTPVSKENCSDYYAGGDRKLRDGLVDHQLCAGDERMDTCPVSPVGSHYIVNFGWSNSTGPDRSKCFGTLIEPNIVVTLAECALSGEALPTQIILSDSNTIDIAEIVVHPLYDASFNPYYNNIAVVKLKTVAWIEPFCVWYGESIQDRKLFVSGEHLTPNENSTEPHHNTYLARVWKQSQDQCPLARRYSDSLPQGLLDEHLCYGNQPFFVPGACNSLPGSPIERFDNDYIYIHGIQLFGRDCGYGEPAVGVRLSAHKAWLESVLLPRSSPRNEGLVYIDSDLDVQDECKYADGTKGTCTPQQNCPAIHARLQSKEQLLFCGNTAVVCCPERATNLETKVIEDEFNECEARYRHLRTERQTNTSHMAEIGWQEAESVTYDCYGYLISTRGIVSSASCLLGKAKLPNIVRLGGLGTRGSSEIFRVEEFIFHPKYNRTTQQHNIAIVKLETAVEPSEHVFPGCLWQNVTHSPLEQLVLDYGNGYTVRQYDAIFPIYRSDCEMILNRSFDNPETVCMNPGLEKYRSIRHHFDLQYNFYRETLIPDHCYSAGSPIVWRHVIDAGVYVEYLVHVYSHGSCDSVTPRIVNRIAAYVDWFKYVLQ</sequence>
<dbReference type="GO" id="GO:0006508">
    <property type="term" value="P:proteolysis"/>
    <property type="evidence" value="ECO:0007669"/>
    <property type="project" value="InterPro"/>
</dbReference>
<dbReference type="Proteomes" id="UP000076408">
    <property type="component" value="Unassembled WGS sequence"/>
</dbReference>
<dbReference type="STRING" id="30069.A0A182YCG0"/>
<dbReference type="GO" id="GO:0004252">
    <property type="term" value="F:serine-type endopeptidase activity"/>
    <property type="evidence" value="ECO:0007669"/>
    <property type="project" value="InterPro"/>
</dbReference>
<protein>
    <recommendedName>
        <fullName evidence="3">Peptidase S1 domain-containing protein</fullName>
    </recommendedName>
</protein>
<accession>A0A182YCG0</accession>
<organism evidence="4 5">
    <name type="scientific">Anopheles stephensi</name>
    <name type="common">Indo-Pakistan malaria mosquito</name>
    <dbReference type="NCBI Taxonomy" id="30069"/>
    <lineage>
        <taxon>Eukaryota</taxon>
        <taxon>Metazoa</taxon>
        <taxon>Ecdysozoa</taxon>
        <taxon>Arthropoda</taxon>
        <taxon>Hexapoda</taxon>
        <taxon>Insecta</taxon>
        <taxon>Pterygota</taxon>
        <taxon>Neoptera</taxon>
        <taxon>Endopterygota</taxon>
        <taxon>Diptera</taxon>
        <taxon>Nematocera</taxon>
        <taxon>Culicoidea</taxon>
        <taxon>Culicidae</taxon>
        <taxon>Anophelinae</taxon>
        <taxon>Anopheles</taxon>
    </lineage>
</organism>
<dbReference type="VEuPathDB" id="VectorBase:ASTE004989"/>
<dbReference type="InterPro" id="IPR043504">
    <property type="entry name" value="Peptidase_S1_PA_chymotrypsin"/>
</dbReference>
<comment type="similarity">
    <text evidence="2">Belongs to the peptidase S1 family. CLIP subfamily.</text>
</comment>
<reference evidence="5" key="1">
    <citation type="journal article" date="2014" name="Genome Biol.">
        <title>Genome analysis of a major urban malaria vector mosquito, Anopheles stephensi.</title>
        <authorList>
            <person name="Jiang X."/>
            <person name="Peery A."/>
            <person name="Hall A.B."/>
            <person name="Sharma A."/>
            <person name="Chen X.G."/>
            <person name="Waterhouse R.M."/>
            <person name="Komissarov A."/>
            <person name="Riehle M.M."/>
            <person name="Shouche Y."/>
            <person name="Sharakhova M.V."/>
            <person name="Lawson D."/>
            <person name="Pakpour N."/>
            <person name="Arensburger P."/>
            <person name="Davidson V.L."/>
            <person name="Eiglmeier K."/>
            <person name="Emrich S."/>
            <person name="George P."/>
            <person name="Kennedy R.C."/>
            <person name="Mane S.P."/>
            <person name="Maslen G."/>
            <person name="Oringanje C."/>
            <person name="Qi Y."/>
            <person name="Settlage R."/>
            <person name="Tojo M."/>
            <person name="Tubio J.M."/>
            <person name="Unger M.F."/>
            <person name="Wang B."/>
            <person name="Vernick K.D."/>
            <person name="Ribeiro J.M."/>
            <person name="James A.A."/>
            <person name="Michel K."/>
            <person name="Riehle M.A."/>
            <person name="Luckhart S."/>
            <person name="Sharakhov I.V."/>
            <person name="Tu Z."/>
        </authorList>
    </citation>
    <scope>NUCLEOTIDE SEQUENCE [LARGE SCALE GENOMIC DNA]</scope>
    <source>
        <strain evidence="5">Indian</strain>
    </source>
</reference>
<keyword evidence="1" id="KW-1015">Disulfide bond</keyword>
<dbReference type="VEuPathDB" id="VectorBase:ASTEI06146"/>
<keyword evidence="5" id="KW-1185">Reference proteome</keyword>
<dbReference type="EnsemblMetazoa" id="ASTEI06146-RA">
    <property type="protein sequence ID" value="ASTEI06146-PA"/>
    <property type="gene ID" value="ASTEI06146"/>
</dbReference>
<dbReference type="Gene3D" id="2.40.10.10">
    <property type="entry name" value="Trypsin-like serine proteases"/>
    <property type="match status" value="3"/>
</dbReference>
<dbReference type="InterPro" id="IPR009003">
    <property type="entry name" value="Peptidase_S1_PA"/>
</dbReference>
<reference evidence="4" key="2">
    <citation type="submission" date="2020-05" db="UniProtKB">
        <authorList>
            <consortium name="EnsemblMetazoa"/>
        </authorList>
    </citation>
    <scope>IDENTIFICATION</scope>
    <source>
        <strain evidence="4">Indian</strain>
    </source>
</reference>
<dbReference type="InterPro" id="IPR051333">
    <property type="entry name" value="CLIP_Serine_Protease"/>
</dbReference>
<evidence type="ECO:0000313" key="5">
    <source>
        <dbReference type="Proteomes" id="UP000076408"/>
    </source>
</evidence>
<dbReference type="SUPFAM" id="SSF50494">
    <property type="entry name" value="Trypsin-like serine proteases"/>
    <property type="match status" value="3"/>
</dbReference>
<evidence type="ECO:0000259" key="3">
    <source>
        <dbReference type="PROSITE" id="PS50240"/>
    </source>
</evidence>